<dbReference type="PANTHER" id="PTHR46470:SF2">
    <property type="entry name" value="GLYCERALDEHYDE 3-PHOSPHATE PHOSPHATASE"/>
    <property type="match status" value="1"/>
</dbReference>
<evidence type="ECO:0000313" key="5">
    <source>
        <dbReference type="EMBL" id="GIO69008.1"/>
    </source>
</evidence>
<sequence length="227" mass="26433">MPMKTEAVIFDLDNTLINRKLAFRAYSEHFIDRFASVRDARQKEEFVEFMRVSDRDSYRDKREMALECLAAFPLKNPETTAEELLDHWFAEFYNYTVLMDGTLDVLERLKRKNIKLGLITNGSPHAQHAKIDKAQIREYFDVVIVSGEAGFHKPDKRLFELALSRLEAKPENSWYVGDHPRNDVFGATSAGLKAVWLRGFMDWHRDLDEPEHRIDSLDEIIALIDKA</sequence>
<dbReference type="Gene3D" id="1.20.120.710">
    <property type="entry name" value="Haloacid dehalogenase hydrolase-like domain"/>
    <property type="match status" value="1"/>
</dbReference>
<dbReference type="SUPFAM" id="SSF56784">
    <property type="entry name" value="HAD-like"/>
    <property type="match status" value="1"/>
</dbReference>
<comment type="caution">
    <text evidence="5">The sequence shown here is derived from an EMBL/GenBank/DDBJ whole genome shotgun (WGS) entry which is preliminary data.</text>
</comment>
<evidence type="ECO:0000256" key="2">
    <source>
        <dbReference type="ARBA" id="ARBA00022723"/>
    </source>
</evidence>
<accession>A0ABQ4M0R4</accession>
<dbReference type="SFLD" id="SFLDG01129">
    <property type="entry name" value="C1.5:_HAD__Beta-PGM__Phosphata"/>
    <property type="match status" value="1"/>
</dbReference>
<dbReference type="Gene3D" id="3.40.50.1000">
    <property type="entry name" value="HAD superfamily/HAD-like"/>
    <property type="match status" value="1"/>
</dbReference>
<proteinExistence type="predicted"/>
<keyword evidence="6" id="KW-1185">Reference proteome</keyword>
<name>A0ABQ4M0R4_9BACL</name>
<protein>
    <submittedName>
        <fullName evidence="5">Haloacid dehalogenase</fullName>
    </submittedName>
</protein>
<dbReference type="EMBL" id="BORW01000024">
    <property type="protein sequence ID" value="GIO69008.1"/>
    <property type="molecule type" value="Genomic_DNA"/>
</dbReference>
<gene>
    <name evidence="5" type="ORF">J21TS3_38290</name>
</gene>
<dbReference type="SFLD" id="SFLDS00003">
    <property type="entry name" value="Haloacid_Dehalogenase"/>
    <property type="match status" value="1"/>
</dbReference>
<evidence type="ECO:0000256" key="1">
    <source>
        <dbReference type="ARBA" id="ARBA00001946"/>
    </source>
</evidence>
<dbReference type="Proteomes" id="UP000680638">
    <property type="component" value="Unassembled WGS sequence"/>
</dbReference>
<keyword evidence="2" id="KW-0479">Metal-binding</keyword>
<dbReference type="NCBIfam" id="TIGR01509">
    <property type="entry name" value="HAD-SF-IA-v3"/>
    <property type="match status" value="1"/>
</dbReference>
<keyword evidence="4" id="KW-0460">Magnesium</keyword>
<evidence type="ECO:0000256" key="4">
    <source>
        <dbReference type="ARBA" id="ARBA00022842"/>
    </source>
</evidence>
<dbReference type="InterPro" id="IPR051400">
    <property type="entry name" value="HAD-like_hydrolase"/>
</dbReference>
<dbReference type="InterPro" id="IPR041492">
    <property type="entry name" value="HAD_2"/>
</dbReference>
<dbReference type="Pfam" id="PF13419">
    <property type="entry name" value="HAD_2"/>
    <property type="match status" value="1"/>
</dbReference>
<dbReference type="SFLD" id="SFLDG01135">
    <property type="entry name" value="C1.5.6:_HAD__Beta-PGM__Phospha"/>
    <property type="match status" value="1"/>
</dbReference>
<evidence type="ECO:0000256" key="3">
    <source>
        <dbReference type="ARBA" id="ARBA00022801"/>
    </source>
</evidence>
<reference evidence="5 6" key="1">
    <citation type="submission" date="2021-03" db="EMBL/GenBank/DDBJ databases">
        <title>Antimicrobial resistance genes in bacteria isolated from Japanese honey, and their potential for conferring macrolide and lincosamide resistance in the American foulbrood pathogen Paenibacillus larvae.</title>
        <authorList>
            <person name="Okamoto M."/>
            <person name="Kumagai M."/>
            <person name="Kanamori H."/>
            <person name="Takamatsu D."/>
        </authorList>
    </citation>
    <scope>NUCLEOTIDE SEQUENCE [LARGE SCALE GENOMIC DNA]</scope>
    <source>
        <strain evidence="5 6">J21TS3</strain>
    </source>
</reference>
<organism evidence="5 6">
    <name type="scientific">Paenibacillus cookii</name>
    <dbReference type="NCBI Taxonomy" id="157839"/>
    <lineage>
        <taxon>Bacteria</taxon>
        <taxon>Bacillati</taxon>
        <taxon>Bacillota</taxon>
        <taxon>Bacilli</taxon>
        <taxon>Bacillales</taxon>
        <taxon>Paenibacillaceae</taxon>
        <taxon>Paenibacillus</taxon>
    </lineage>
</organism>
<evidence type="ECO:0000313" key="6">
    <source>
        <dbReference type="Proteomes" id="UP000680638"/>
    </source>
</evidence>
<dbReference type="PRINTS" id="PR00413">
    <property type="entry name" value="HADHALOGNASE"/>
</dbReference>
<dbReference type="InterPro" id="IPR006439">
    <property type="entry name" value="HAD-SF_hydro_IA"/>
</dbReference>
<dbReference type="InterPro" id="IPR023214">
    <property type="entry name" value="HAD_sf"/>
</dbReference>
<dbReference type="RefSeq" id="WP_246537106.1">
    <property type="nucleotide sequence ID" value="NZ_BORW01000024.1"/>
</dbReference>
<dbReference type="PANTHER" id="PTHR46470">
    <property type="entry name" value="N-ACYLNEURAMINATE-9-PHOSPHATASE"/>
    <property type="match status" value="1"/>
</dbReference>
<comment type="cofactor">
    <cofactor evidence="1">
        <name>Mg(2+)</name>
        <dbReference type="ChEBI" id="CHEBI:18420"/>
    </cofactor>
</comment>
<dbReference type="NCBIfam" id="TIGR01549">
    <property type="entry name" value="HAD-SF-IA-v1"/>
    <property type="match status" value="1"/>
</dbReference>
<keyword evidence="3" id="KW-0378">Hydrolase</keyword>
<dbReference type="InterPro" id="IPR036412">
    <property type="entry name" value="HAD-like_sf"/>
</dbReference>